<keyword evidence="4" id="KW-1185">Reference proteome</keyword>
<feature type="compositionally biased region" description="Pro residues" evidence="1">
    <location>
        <begin position="233"/>
        <end position="249"/>
    </location>
</feature>
<keyword evidence="2" id="KW-1133">Transmembrane helix</keyword>
<evidence type="ECO:0000256" key="1">
    <source>
        <dbReference type="SAM" id="MobiDB-lite"/>
    </source>
</evidence>
<dbReference type="Proteomes" id="UP000642125">
    <property type="component" value="Unassembled WGS sequence"/>
</dbReference>
<feature type="region of interest" description="Disordered" evidence="1">
    <location>
        <begin position="180"/>
        <end position="199"/>
    </location>
</feature>
<feature type="compositionally biased region" description="Low complexity" evidence="1">
    <location>
        <begin position="182"/>
        <end position="199"/>
    </location>
</feature>
<feature type="transmembrane region" description="Helical" evidence="2">
    <location>
        <begin position="25"/>
        <end position="54"/>
    </location>
</feature>
<evidence type="ECO:0008006" key="5">
    <source>
        <dbReference type="Google" id="ProtNLM"/>
    </source>
</evidence>
<keyword evidence="2" id="KW-0812">Transmembrane</keyword>
<reference evidence="3" key="1">
    <citation type="submission" date="2021-01" db="EMBL/GenBank/DDBJ databases">
        <title>Whole genome shotgun sequence of Cellulomonas pakistanensis NBRC 110800.</title>
        <authorList>
            <person name="Komaki H."/>
            <person name="Tamura T."/>
        </authorList>
    </citation>
    <scope>NUCLEOTIDE SEQUENCE</scope>
    <source>
        <strain evidence="3">NBRC 110800</strain>
    </source>
</reference>
<feature type="transmembrane region" description="Helical" evidence="2">
    <location>
        <begin position="154"/>
        <end position="172"/>
    </location>
</feature>
<dbReference type="RefSeq" id="WP_203669613.1">
    <property type="nucleotide sequence ID" value="NZ_BONO01000026.1"/>
</dbReference>
<gene>
    <name evidence="3" type="ORF">Cpa01nite_30090</name>
</gene>
<evidence type="ECO:0000313" key="3">
    <source>
        <dbReference type="EMBL" id="GIG37628.1"/>
    </source>
</evidence>
<organism evidence="3 4">
    <name type="scientific">Cellulomonas pakistanensis</name>
    <dbReference type="NCBI Taxonomy" id="992287"/>
    <lineage>
        <taxon>Bacteria</taxon>
        <taxon>Bacillati</taxon>
        <taxon>Actinomycetota</taxon>
        <taxon>Actinomycetes</taxon>
        <taxon>Micrococcales</taxon>
        <taxon>Cellulomonadaceae</taxon>
        <taxon>Cellulomonas</taxon>
    </lineage>
</organism>
<accession>A0A919U3U4</accession>
<proteinExistence type="predicted"/>
<evidence type="ECO:0000313" key="4">
    <source>
        <dbReference type="Proteomes" id="UP000642125"/>
    </source>
</evidence>
<sequence>MPGAHAARPGPGRARERATDLGREVLLTLAALFGAVCVLVVVLVATMDLGVIVFRTGSMSPTIPTGGAAVVRTVPADQVEVGDVVTVPSPVGPLPVTHRVVHAEPLGDGSTRLRLRGDANDSEDPFPYDVTEVRRVVASAPGVGFALERLRDPWALGAVSVGLSLLVSWALWPRERRRRGQAGRAPRGSAGHAPGPAGSAGVTRAAGLLVVVAAAGALGLGSAAPAGAAAAPVPAPSPTAPPTAPPPGGFVPGGSGGQVLQLASSLPLGSPWDLSPGSDLAWRVESTVRPPGGAAAAAGTLWVSLLAGGPLVERGGVALVVQLCDTGWAADGVTCPGGAREVPATVDGTGAHVDRAEVGPVTSDGTQAVVVRLRVPADLGDEYQGLEMTLALRFDAFGEEVYLSDVLAAVDDEPGYTSQVLGVTGADLRPALWGTAAVLAGASLAGWARRHRHRERWTEVRDAP</sequence>
<protein>
    <recommendedName>
        <fullName evidence="5">Peptidase S26 domain-containing protein</fullName>
    </recommendedName>
</protein>
<dbReference type="CDD" id="cd06462">
    <property type="entry name" value="Peptidase_S24_S26"/>
    <property type="match status" value="1"/>
</dbReference>
<name>A0A919U3U4_9CELL</name>
<evidence type="ECO:0000256" key="2">
    <source>
        <dbReference type="SAM" id="Phobius"/>
    </source>
</evidence>
<dbReference type="EMBL" id="BONO01000026">
    <property type="protein sequence ID" value="GIG37628.1"/>
    <property type="molecule type" value="Genomic_DNA"/>
</dbReference>
<keyword evidence="2" id="KW-0472">Membrane</keyword>
<comment type="caution">
    <text evidence="3">The sequence shown here is derived from an EMBL/GenBank/DDBJ whole genome shotgun (WGS) entry which is preliminary data.</text>
</comment>
<dbReference type="AlphaFoldDB" id="A0A919U3U4"/>
<feature type="region of interest" description="Disordered" evidence="1">
    <location>
        <begin position="227"/>
        <end position="256"/>
    </location>
</feature>